<name>F8EZV9_GRAC1</name>
<dbReference type="EC" id="1.1.1.100" evidence="3"/>
<dbReference type="Pfam" id="PF13561">
    <property type="entry name" value="adh_short_C2"/>
    <property type="match status" value="1"/>
</dbReference>
<dbReference type="eggNOG" id="COG1028">
    <property type="taxonomic scope" value="Bacteria"/>
</dbReference>
<dbReference type="PANTHER" id="PTHR43943:SF17">
    <property type="entry name" value="3-PHENYLPROPIONATE-DIHYDRODIOL_CINNAMIC ACID-DIHYDRODIOL DEHYDROGENASE"/>
    <property type="match status" value="1"/>
</dbReference>
<gene>
    <name evidence="3" type="ordered locus">Spica_0306</name>
</gene>
<dbReference type="SUPFAM" id="SSF51735">
    <property type="entry name" value="NAD(P)-binding Rossmann-fold domains"/>
    <property type="match status" value="1"/>
</dbReference>
<keyword evidence="2 3" id="KW-0560">Oxidoreductase</keyword>
<sequence length="296" mass="31633">MTSSLKLRLHHNTKSLYNERTGLILYPMNLQLQGKTVLVAASSEGLGFATAQTVLDEGAQVWIGSRSDDKVREALKQLQASSGQRKGGIGQVDGYPLDVTQAQSIDAWVAAAHSRYGEAIDGLVVNSGGPPPGLFSDFDDQAWQHAFELLLLSAVRLVRACLPGLAVRGGSILIVSSTSVTEPIEGLILSNALRSATVAMAKTLSRELAPQGIRVNCLAPGRFATGRVERIDRATAERIGCTPEEARRKAEAAIPLSRYGTTEEFGRTACWLLSPAASYITGQLLTIDGGMTRGTW</sequence>
<evidence type="ECO:0000313" key="3">
    <source>
        <dbReference type="EMBL" id="AEJ18472.1"/>
    </source>
</evidence>
<evidence type="ECO:0000313" key="4">
    <source>
        <dbReference type="Proteomes" id="UP000000503"/>
    </source>
</evidence>
<dbReference type="GO" id="GO:0004316">
    <property type="term" value="F:3-oxoacyl-[acyl-carrier-protein] reductase (NADPH) activity"/>
    <property type="evidence" value="ECO:0007669"/>
    <property type="project" value="UniProtKB-EC"/>
</dbReference>
<dbReference type="HOGENOM" id="CLU_010194_1_2_12"/>
<evidence type="ECO:0000256" key="1">
    <source>
        <dbReference type="ARBA" id="ARBA00006484"/>
    </source>
</evidence>
<dbReference type="OrthoDB" id="9803333at2"/>
<keyword evidence="4" id="KW-1185">Reference proteome</keyword>
<dbReference type="InterPro" id="IPR002347">
    <property type="entry name" value="SDR_fam"/>
</dbReference>
<dbReference type="KEGG" id="scd:Spica_0306"/>
<organism evidence="3 4">
    <name type="scientific">Gracilinema caldarium (strain ATCC 51460 / DSM 7334 / H1)</name>
    <name type="common">Treponema caldarium</name>
    <dbReference type="NCBI Taxonomy" id="744872"/>
    <lineage>
        <taxon>Bacteria</taxon>
        <taxon>Pseudomonadati</taxon>
        <taxon>Spirochaetota</taxon>
        <taxon>Spirochaetia</taxon>
        <taxon>Spirochaetales</taxon>
        <taxon>Breznakiellaceae</taxon>
        <taxon>Gracilinema</taxon>
    </lineage>
</organism>
<dbReference type="PANTHER" id="PTHR43943">
    <property type="entry name" value="DEHYDROGENASE/REDUCTASE (SDR FAMILY) MEMBER 4"/>
    <property type="match status" value="1"/>
</dbReference>
<comment type="similarity">
    <text evidence="1">Belongs to the short-chain dehydrogenases/reductases (SDR) family.</text>
</comment>
<dbReference type="InterPro" id="IPR036291">
    <property type="entry name" value="NAD(P)-bd_dom_sf"/>
</dbReference>
<dbReference type="Proteomes" id="UP000000503">
    <property type="component" value="Chromosome"/>
</dbReference>
<evidence type="ECO:0000256" key="2">
    <source>
        <dbReference type="ARBA" id="ARBA00023002"/>
    </source>
</evidence>
<dbReference type="Gene3D" id="3.40.50.720">
    <property type="entry name" value="NAD(P)-binding Rossmann-like Domain"/>
    <property type="match status" value="1"/>
</dbReference>
<dbReference type="EMBL" id="CP002868">
    <property type="protein sequence ID" value="AEJ18472.1"/>
    <property type="molecule type" value="Genomic_DNA"/>
</dbReference>
<accession>F8EZV9</accession>
<dbReference type="STRING" id="744872.Spica_0306"/>
<reference evidence="4" key="1">
    <citation type="journal article" date="2013" name="Stand. Genomic Sci.">
        <title>Genome sequence of the thermophilic fresh-water bacterium Spirochaeta caldaria type strain (H1(T)), reclassification of Spirochaeta caldaria, Spirochaeta stenostrepta, and Spirochaeta zuelzerae in the genus Treponema as Treponema caldaria comb. nov., Treponema stenostrepta comb. nov., and Treponema zuelzerae comb. nov., and emendation of the genus Treponema.</title>
        <authorList>
            <person name="Abt B."/>
            <person name="Goker M."/>
            <person name="Scheuner C."/>
            <person name="Han C."/>
            <person name="Lu M."/>
            <person name="Misra M."/>
            <person name="Lapidus A."/>
            <person name="Nolan M."/>
            <person name="Lucas S."/>
            <person name="Hammon N."/>
            <person name="Deshpande S."/>
            <person name="Cheng J.F."/>
            <person name="Tapia R."/>
            <person name="Goodwin L.A."/>
            <person name="Pitluck S."/>
            <person name="Liolios K."/>
            <person name="Pagani I."/>
            <person name="Ivanova N."/>
            <person name="Mavromatis K."/>
            <person name="Mikhailova N."/>
            <person name="Huntemann M."/>
            <person name="Pati A."/>
            <person name="Chen A."/>
            <person name="Palaniappan K."/>
            <person name="Land M."/>
            <person name="Hauser L."/>
            <person name="Jeffries C.D."/>
            <person name="Rohde M."/>
            <person name="Spring S."/>
            <person name="Gronow S."/>
            <person name="Detter J.C."/>
            <person name="Bristow J."/>
            <person name="Eisen J.A."/>
            <person name="Markowitz V."/>
            <person name="Hugenholtz P."/>
            <person name="Kyrpides N.C."/>
            <person name="Woyke T."/>
            <person name="Klenk H.P."/>
        </authorList>
    </citation>
    <scope>NUCLEOTIDE SEQUENCE</scope>
    <source>
        <strain evidence="4">ATCC 51460 / DSM 7334 / H1</strain>
    </source>
</reference>
<protein>
    <submittedName>
        <fullName evidence="3">3-oxoacyl-(Acyl-carrier-protein) reductase</fullName>
        <ecNumber evidence="3">1.1.1.100</ecNumber>
    </submittedName>
</protein>
<dbReference type="PRINTS" id="PR00081">
    <property type="entry name" value="GDHRDH"/>
</dbReference>
<dbReference type="AlphaFoldDB" id="F8EZV9"/>
<proteinExistence type="inferred from homology"/>